<dbReference type="PANTHER" id="PTHR39937:SF1">
    <property type="entry name" value="ATP SYNTHASE PROTEIN 8"/>
    <property type="match status" value="1"/>
</dbReference>
<evidence type="ECO:0000256" key="2">
    <source>
        <dbReference type="ARBA" id="ARBA00008892"/>
    </source>
</evidence>
<proteinExistence type="inferred from homology"/>
<dbReference type="PANTHER" id="PTHR39937">
    <property type="entry name" value="ATP SYNTHASE PROTEIN 8"/>
    <property type="match status" value="1"/>
</dbReference>
<evidence type="ECO:0000256" key="5">
    <source>
        <dbReference type="ARBA" id="ARBA00022692"/>
    </source>
</evidence>
<keyword evidence="4 12" id="KW-0138">CF(0)</keyword>
<reference evidence="15" key="1">
    <citation type="journal article" date="2004" name="Proc. Natl. Acad. Sci. U.S.A.">
        <title>Morphological homoplasy, life history evolution, and historical biogeography of plethodontid salamanders inferred from complete mitochondrial genomes.</title>
        <authorList>
            <person name="Mueller R.L."/>
            <person name="Macey J.R."/>
            <person name="Jaekel M."/>
            <person name="Wake D.B."/>
            <person name="Boore J.L."/>
        </authorList>
    </citation>
    <scope>NUCLEOTIDE SEQUENCE</scope>
</reference>
<keyword evidence="7 14" id="KW-1133">Transmembrane helix</keyword>
<comment type="subcellular location">
    <subcellularLocation>
        <location evidence="1 12">Mitochondrion membrane</location>
        <topology evidence="1 12">Single-pass membrane protein</topology>
    </subcellularLocation>
</comment>
<keyword evidence="8 12" id="KW-0406">Ion transport</keyword>
<comment type="similarity">
    <text evidence="2 12">Belongs to the ATPase protein 8 family.</text>
</comment>
<keyword evidence="6 12" id="KW-0375">Hydrogen ion transport</keyword>
<protein>
    <recommendedName>
        <fullName evidence="12">ATP synthase complex subunit 8</fullName>
    </recommendedName>
</protein>
<name>Q644I7_9SALA</name>
<evidence type="ECO:0000256" key="13">
    <source>
        <dbReference type="SAM" id="MobiDB-lite"/>
    </source>
</evidence>
<dbReference type="GO" id="GO:0045259">
    <property type="term" value="C:proton-transporting ATP synthase complex"/>
    <property type="evidence" value="ECO:0007669"/>
    <property type="project" value="UniProtKB-KW"/>
</dbReference>
<evidence type="ECO:0000313" key="15">
    <source>
        <dbReference type="EMBL" id="AAU20647.1"/>
    </source>
</evidence>
<dbReference type="GO" id="GO:0015986">
    <property type="term" value="P:proton motive force-driven ATP synthesis"/>
    <property type="evidence" value="ECO:0007669"/>
    <property type="project" value="InterPro"/>
</dbReference>
<dbReference type="AlphaFoldDB" id="Q644I7"/>
<evidence type="ECO:0000256" key="4">
    <source>
        <dbReference type="ARBA" id="ARBA00022547"/>
    </source>
</evidence>
<evidence type="ECO:0000256" key="7">
    <source>
        <dbReference type="ARBA" id="ARBA00022989"/>
    </source>
</evidence>
<keyword evidence="5 12" id="KW-0812">Transmembrane</keyword>
<evidence type="ECO:0000256" key="14">
    <source>
        <dbReference type="SAM" id="Phobius"/>
    </source>
</evidence>
<dbReference type="GO" id="GO:0031966">
    <property type="term" value="C:mitochondrial membrane"/>
    <property type="evidence" value="ECO:0007669"/>
    <property type="project" value="UniProtKB-SubCell"/>
</dbReference>
<evidence type="ECO:0000256" key="1">
    <source>
        <dbReference type="ARBA" id="ARBA00004304"/>
    </source>
</evidence>
<evidence type="ECO:0000256" key="9">
    <source>
        <dbReference type="ARBA" id="ARBA00023128"/>
    </source>
</evidence>
<organism evidence="15">
    <name type="scientific">Nototriton abscondens</name>
    <dbReference type="NCBI Taxonomy" id="107968"/>
    <lineage>
        <taxon>Eukaryota</taxon>
        <taxon>Metazoa</taxon>
        <taxon>Chordata</taxon>
        <taxon>Craniata</taxon>
        <taxon>Vertebrata</taxon>
        <taxon>Euteleostomi</taxon>
        <taxon>Amphibia</taxon>
        <taxon>Batrachia</taxon>
        <taxon>Caudata</taxon>
        <taxon>Salamandroidea</taxon>
        <taxon>Plethodontidae</taxon>
        <taxon>Hemidactyliinae</taxon>
        <taxon>Nototriton</taxon>
    </lineage>
</organism>
<keyword evidence="10 14" id="KW-0472">Membrane</keyword>
<evidence type="ECO:0000256" key="12">
    <source>
        <dbReference type="RuleBase" id="RU003661"/>
    </source>
</evidence>
<geneLocation type="mitochondrion" evidence="15"/>
<gene>
    <name evidence="15" type="primary">atp8</name>
</gene>
<accession>Q644I7</accession>
<keyword evidence="3 12" id="KW-0813">Transport</keyword>
<keyword evidence="11" id="KW-0066">ATP synthesis</keyword>
<dbReference type="GO" id="GO:0015078">
    <property type="term" value="F:proton transmembrane transporter activity"/>
    <property type="evidence" value="ECO:0007669"/>
    <property type="project" value="InterPro"/>
</dbReference>
<evidence type="ECO:0000256" key="10">
    <source>
        <dbReference type="ARBA" id="ARBA00023136"/>
    </source>
</evidence>
<dbReference type="EMBL" id="AY728229">
    <property type="protein sequence ID" value="AAU20647.1"/>
    <property type="molecule type" value="Genomic_DNA"/>
</dbReference>
<evidence type="ECO:0000256" key="3">
    <source>
        <dbReference type="ARBA" id="ARBA00022448"/>
    </source>
</evidence>
<sequence length="53" mass="6526">MPQLNPGPWFLIMLMSWFIYMIIMPKTQDMNMLNEPNMKNDKSNTQPWHWPWT</sequence>
<feature type="region of interest" description="Disordered" evidence="13">
    <location>
        <begin position="34"/>
        <end position="53"/>
    </location>
</feature>
<keyword evidence="9 12" id="KW-0496">Mitochondrion</keyword>
<evidence type="ECO:0000256" key="11">
    <source>
        <dbReference type="ARBA" id="ARBA00023310"/>
    </source>
</evidence>
<dbReference type="InterPro" id="IPR001421">
    <property type="entry name" value="ATP8_metazoa"/>
</dbReference>
<evidence type="ECO:0000256" key="8">
    <source>
        <dbReference type="ARBA" id="ARBA00023065"/>
    </source>
</evidence>
<dbReference type="Pfam" id="PF00895">
    <property type="entry name" value="ATP-synt_8"/>
    <property type="match status" value="1"/>
</dbReference>
<feature type="transmembrane region" description="Helical" evidence="14">
    <location>
        <begin position="6"/>
        <end position="23"/>
    </location>
</feature>
<evidence type="ECO:0000256" key="6">
    <source>
        <dbReference type="ARBA" id="ARBA00022781"/>
    </source>
</evidence>
<dbReference type="InterPro" id="IPR050635">
    <property type="entry name" value="ATPase_protein_8"/>
</dbReference>